<organism evidence="3 4">
    <name type="scientific">Sphingobium rhizovicinum</name>
    <dbReference type="NCBI Taxonomy" id="432308"/>
    <lineage>
        <taxon>Bacteria</taxon>
        <taxon>Pseudomonadati</taxon>
        <taxon>Pseudomonadota</taxon>
        <taxon>Alphaproteobacteria</taxon>
        <taxon>Sphingomonadales</taxon>
        <taxon>Sphingomonadaceae</taxon>
        <taxon>Sphingobium</taxon>
    </lineage>
</organism>
<proteinExistence type="predicted"/>
<dbReference type="InterPro" id="IPR019027">
    <property type="entry name" value="Pilus_biogenesis_CpaD-related"/>
</dbReference>
<accession>A0ABV7NFW4</accession>
<feature type="compositionally biased region" description="Polar residues" evidence="1">
    <location>
        <begin position="184"/>
        <end position="198"/>
    </location>
</feature>
<dbReference type="EMBL" id="JBHRVU010000004">
    <property type="protein sequence ID" value="MFC3442200.1"/>
    <property type="molecule type" value="Genomic_DNA"/>
</dbReference>
<evidence type="ECO:0000256" key="1">
    <source>
        <dbReference type="SAM" id="MobiDB-lite"/>
    </source>
</evidence>
<reference evidence="4" key="1">
    <citation type="journal article" date="2019" name="Int. J. Syst. Evol. Microbiol.">
        <title>The Global Catalogue of Microorganisms (GCM) 10K type strain sequencing project: providing services to taxonomists for standard genome sequencing and annotation.</title>
        <authorList>
            <consortium name="The Broad Institute Genomics Platform"/>
            <consortium name="The Broad Institute Genome Sequencing Center for Infectious Disease"/>
            <person name="Wu L."/>
            <person name="Ma J."/>
        </authorList>
    </citation>
    <scope>NUCLEOTIDE SEQUENCE [LARGE SCALE GENOMIC DNA]</scope>
    <source>
        <strain evidence="4">CCM 7491</strain>
    </source>
</reference>
<gene>
    <name evidence="3" type="ORF">ACFOKF_13575</name>
</gene>
<feature type="region of interest" description="Disordered" evidence="1">
    <location>
        <begin position="180"/>
        <end position="220"/>
    </location>
</feature>
<dbReference type="RefSeq" id="WP_380796250.1">
    <property type="nucleotide sequence ID" value="NZ_JBHRVU010000004.1"/>
</dbReference>
<feature type="signal peptide" evidence="2">
    <location>
        <begin position="1"/>
        <end position="25"/>
    </location>
</feature>
<keyword evidence="4" id="KW-1185">Reference proteome</keyword>
<evidence type="ECO:0000313" key="3">
    <source>
        <dbReference type="EMBL" id="MFC3442200.1"/>
    </source>
</evidence>
<protein>
    <submittedName>
        <fullName evidence="3">CpaD family pilus assembly protein</fullName>
    </submittedName>
</protein>
<dbReference type="Pfam" id="PF09476">
    <property type="entry name" value="Pilus_CpaD"/>
    <property type="match status" value="1"/>
</dbReference>
<keyword evidence="2" id="KW-0732">Signal</keyword>
<name>A0ABV7NFW4_9SPHN</name>
<dbReference type="Proteomes" id="UP001595681">
    <property type="component" value="Unassembled WGS sequence"/>
</dbReference>
<sequence length="220" mass="22808">MTSHLPPRLSLKALGAIALMALPLAGCVTDTPNRSMESVHQPVVSYATYTFDVQAGSGGDLSPAEAGRLNDWFASIGLGYGDQVAVVTEGGYYSPAIREDIANVVARHGLLVGEDSSAVAGTAPAGSIRLIVRRASASVPGCPDWRSTQETDPNLATTSNYGCATNSNLAAMIANPEDLVRGQGSESDLRTATSNRAISTYRDKKPTGAGELKQITAGGQ</sequence>
<comment type="caution">
    <text evidence="3">The sequence shown here is derived from an EMBL/GenBank/DDBJ whole genome shotgun (WGS) entry which is preliminary data.</text>
</comment>
<evidence type="ECO:0000256" key="2">
    <source>
        <dbReference type="SAM" id="SignalP"/>
    </source>
</evidence>
<feature type="chain" id="PRO_5046241158" evidence="2">
    <location>
        <begin position="26"/>
        <end position="220"/>
    </location>
</feature>
<evidence type="ECO:0000313" key="4">
    <source>
        <dbReference type="Proteomes" id="UP001595681"/>
    </source>
</evidence>